<sequence length="246" mass="27076">MPKKILIILSDAKSYPLKTPTGTTPQQTGFFLMELAKPLTKLLESSHEITFSSPKGLKPEPDPNSESLLAFAGNFYERQRENELIERMRRENGFSSPRPFGSINDAELDSFDGVFIPGGHAPLTDLGNDKELGRVLWHFHEKGKPTAVICHGPYAFLSTGEVSDRGFAYTGYRITCWSDAEEKFMETVMGGEIPKVESKLREAGAKMVEGVSTKVGWITVDREVVSGANPMAAGALGEKFLEMLGE</sequence>
<dbReference type="VEuPathDB" id="FungiDB:ASPGLDRAFT_47258"/>
<evidence type="ECO:0000256" key="1">
    <source>
        <dbReference type="ARBA" id="ARBA00013134"/>
    </source>
</evidence>
<dbReference type="CDD" id="cd03141">
    <property type="entry name" value="GATase1_Hsp31_like"/>
    <property type="match status" value="1"/>
</dbReference>
<proteinExistence type="predicted"/>
<dbReference type="STRING" id="1160497.A0A1L9VKD2"/>
<dbReference type="OrthoDB" id="543156at2759"/>
<evidence type="ECO:0000259" key="3">
    <source>
        <dbReference type="Pfam" id="PF01965"/>
    </source>
</evidence>
<dbReference type="Gene3D" id="3.40.50.880">
    <property type="match status" value="1"/>
</dbReference>
<dbReference type="AlphaFoldDB" id="A0A1L9VKD2"/>
<protein>
    <recommendedName>
        <fullName evidence="1">D-lactate dehydratase</fullName>
        <ecNumber evidence="1">4.2.1.130</ecNumber>
    </recommendedName>
</protein>
<accession>A0A1L9VKD2</accession>
<dbReference type="RefSeq" id="XP_022401075.1">
    <property type="nucleotide sequence ID" value="XM_022546627.1"/>
</dbReference>
<evidence type="ECO:0000256" key="2">
    <source>
        <dbReference type="ARBA" id="ARBA00048082"/>
    </source>
</evidence>
<keyword evidence="5" id="KW-1185">Reference proteome</keyword>
<dbReference type="EC" id="4.2.1.130" evidence="1"/>
<name>A0A1L9VKD2_ASPGL</name>
<dbReference type="InterPro" id="IPR050325">
    <property type="entry name" value="Prot/Nucl_acid_deglycase"/>
</dbReference>
<dbReference type="SUPFAM" id="SSF52317">
    <property type="entry name" value="Class I glutamine amidotransferase-like"/>
    <property type="match status" value="1"/>
</dbReference>
<dbReference type="EMBL" id="KV878897">
    <property type="protein sequence ID" value="OJJ84377.1"/>
    <property type="molecule type" value="Genomic_DNA"/>
</dbReference>
<dbReference type="Pfam" id="PF01965">
    <property type="entry name" value="DJ-1_PfpI"/>
    <property type="match status" value="1"/>
</dbReference>
<comment type="catalytic activity">
    <reaction evidence="2">
        <text>methylglyoxal + H2O = (R)-lactate + H(+)</text>
        <dbReference type="Rhea" id="RHEA:27754"/>
        <dbReference type="ChEBI" id="CHEBI:15377"/>
        <dbReference type="ChEBI" id="CHEBI:15378"/>
        <dbReference type="ChEBI" id="CHEBI:16004"/>
        <dbReference type="ChEBI" id="CHEBI:17158"/>
        <dbReference type="EC" id="4.2.1.130"/>
    </reaction>
</comment>
<organism evidence="4 5">
    <name type="scientific">Aspergillus glaucus CBS 516.65</name>
    <dbReference type="NCBI Taxonomy" id="1160497"/>
    <lineage>
        <taxon>Eukaryota</taxon>
        <taxon>Fungi</taxon>
        <taxon>Dikarya</taxon>
        <taxon>Ascomycota</taxon>
        <taxon>Pezizomycotina</taxon>
        <taxon>Eurotiomycetes</taxon>
        <taxon>Eurotiomycetidae</taxon>
        <taxon>Eurotiales</taxon>
        <taxon>Aspergillaceae</taxon>
        <taxon>Aspergillus</taxon>
        <taxon>Aspergillus subgen. Aspergillus</taxon>
    </lineage>
</organism>
<evidence type="ECO:0000313" key="5">
    <source>
        <dbReference type="Proteomes" id="UP000184300"/>
    </source>
</evidence>
<evidence type="ECO:0000313" key="4">
    <source>
        <dbReference type="EMBL" id="OJJ84377.1"/>
    </source>
</evidence>
<dbReference type="InterPro" id="IPR002818">
    <property type="entry name" value="DJ-1/PfpI"/>
</dbReference>
<dbReference type="PANTHER" id="PTHR48094:SF22">
    <property type="entry name" value="DJ-1_PFPI DOMAIN-CONTAINING PROTEIN"/>
    <property type="match status" value="1"/>
</dbReference>
<dbReference type="PANTHER" id="PTHR48094">
    <property type="entry name" value="PROTEIN/NUCLEIC ACID DEGLYCASE DJ-1-RELATED"/>
    <property type="match status" value="1"/>
</dbReference>
<dbReference type="GO" id="GO:0019243">
    <property type="term" value="P:methylglyoxal catabolic process to D-lactate via S-lactoyl-glutathione"/>
    <property type="evidence" value="ECO:0007669"/>
    <property type="project" value="TreeGrafter"/>
</dbReference>
<feature type="domain" description="DJ-1/PfpI" evidence="3">
    <location>
        <begin position="102"/>
        <end position="242"/>
    </location>
</feature>
<dbReference type="GeneID" id="34462888"/>
<dbReference type="GO" id="GO:0005737">
    <property type="term" value="C:cytoplasm"/>
    <property type="evidence" value="ECO:0007669"/>
    <property type="project" value="TreeGrafter"/>
</dbReference>
<dbReference type="InterPro" id="IPR029062">
    <property type="entry name" value="Class_I_gatase-like"/>
</dbReference>
<gene>
    <name evidence="4" type="ORF">ASPGLDRAFT_47258</name>
</gene>
<dbReference type="Proteomes" id="UP000184300">
    <property type="component" value="Unassembled WGS sequence"/>
</dbReference>
<dbReference type="GO" id="GO:0019172">
    <property type="term" value="F:glyoxalase III activity"/>
    <property type="evidence" value="ECO:0007669"/>
    <property type="project" value="UniProtKB-EC"/>
</dbReference>
<reference evidence="5" key="1">
    <citation type="journal article" date="2017" name="Genome Biol.">
        <title>Comparative genomics reveals high biological diversity and specific adaptations in the industrially and medically important fungal genus Aspergillus.</title>
        <authorList>
            <person name="de Vries R.P."/>
            <person name="Riley R."/>
            <person name="Wiebenga A."/>
            <person name="Aguilar-Osorio G."/>
            <person name="Amillis S."/>
            <person name="Uchima C.A."/>
            <person name="Anderluh G."/>
            <person name="Asadollahi M."/>
            <person name="Askin M."/>
            <person name="Barry K."/>
            <person name="Battaglia E."/>
            <person name="Bayram O."/>
            <person name="Benocci T."/>
            <person name="Braus-Stromeyer S.A."/>
            <person name="Caldana C."/>
            <person name="Canovas D."/>
            <person name="Cerqueira G.C."/>
            <person name="Chen F."/>
            <person name="Chen W."/>
            <person name="Choi C."/>
            <person name="Clum A."/>
            <person name="Dos Santos R.A."/>
            <person name="Damasio A.R."/>
            <person name="Diallinas G."/>
            <person name="Emri T."/>
            <person name="Fekete E."/>
            <person name="Flipphi M."/>
            <person name="Freyberg S."/>
            <person name="Gallo A."/>
            <person name="Gournas C."/>
            <person name="Habgood R."/>
            <person name="Hainaut M."/>
            <person name="Harispe M.L."/>
            <person name="Henrissat B."/>
            <person name="Hilden K.S."/>
            <person name="Hope R."/>
            <person name="Hossain A."/>
            <person name="Karabika E."/>
            <person name="Karaffa L."/>
            <person name="Karanyi Z."/>
            <person name="Krasevec N."/>
            <person name="Kuo A."/>
            <person name="Kusch H."/>
            <person name="LaButti K."/>
            <person name="Lagendijk E.L."/>
            <person name="Lapidus A."/>
            <person name="Levasseur A."/>
            <person name="Lindquist E."/>
            <person name="Lipzen A."/>
            <person name="Logrieco A.F."/>
            <person name="MacCabe A."/>
            <person name="Maekelae M.R."/>
            <person name="Malavazi I."/>
            <person name="Melin P."/>
            <person name="Meyer V."/>
            <person name="Mielnichuk N."/>
            <person name="Miskei M."/>
            <person name="Molnar A.P."/>
            <person name="Mule G."/>
            <person name="Ngan C.Y."/>
            <person name="Orejas M."/>
            <person name="Orosz E."/>
            <person name="Ouedraogo J.P."/>
            <person name="Overkamp K.M."/>
            <person name="Park H.-S."/>
            <person name="Perrone G."/>
            <person name="Piumi F."/>
            <person name="Punt P.J."/>
            <person name="Ram A.F."/>
            <person name="Ramon A."/>
            <person name="Rauscher S."/>
            <person name="Record E."/>
            <person name="Riano-Pachon D.M."/>
            <person name="Robert V."/>
            <person name="Roehrig J."/>
            <person name="Ruller R."/>
            <person name="Salamov A."/>
            <person name="Salih N.S."/>
            <person name="Samson R.A."/>
            <person name="Sandor E."/>
            <person name="Sanguinetti M."/>
            <person name="Schuetze T."/>
            <person name="Sepcic K."/>
            <person name="Shelest E."/>
            <person name="Sherlock G."/>
            <person name="Sophianopoulou V."/>
            <person name="Squina F.M."/>
            <person name="Sun H."/>
            <person name="Susca A."/>
            <person name="Todd R.B."/>
            <person name="Tsang A."/>
            <person name="Unkles S.E."/>
            <person name="van de Wiele N."/>
            <person name="van Rossen-Uffink D."/>
            <person name="Oliveira J.V."/>
            <person name="Vesth T.C."/>
            <person name="Visser J."/>
            <person name="Yu J.-H."/>
            <person name="Zhou M."/>
            <person name="Andersen M.R."/>
            <person name="Archer D.B."/>
            <person name="Baker S.E."/>
            <person name="Benoit I."/>
            <person name="Brakhage A.A."/>
            <person name="Braus G.H."/>
            <person name="Fischer R."/>
            <person name="Frisvad J.C."/>
            <person name="Goldman G.H."/>
            <person name="Houbraken J."/>
            <person name="Oakley B."/>
            <person name="Pocsi I."/>
            <person name="Scazzocchio C."/>
            <person name="Seiboth B."/>
            <person name="vanKuyk P.A."/>
            <person name="Wortman J."/>
            <person name="Dyer P.S."/>
            <person name="Grigoriev I.V."/>
        </authorList>
    </citation>
    <scope>NUCLEOTIDE SEQUENCE [LARGE SCALE GENOMIC DNA]</scope>
    <source>
        <strain evidence="5">CBS 516.65</strain>
    </source>
</reference>